<evidence type="ECO:0000313" key="3">
    <source>
        <dbReference type="EMBL" id="CAL4788689.1"/>
    </source>
</evidence>
<sequence>MRSSRKRMRSWQSRCPGYKICLQHGRKQEGTSSSTSSKFVMTSKRRSSACRRRFLFMTIQGRLQHHHPVPLRFLVLLCSLILQTMLGNNAVFHVPFNFPKAMPGLDISVSEAFAKCKVAIIT</sequence>
<feature type="region of interest" description="Disordered" evidence="1">
    <location>
        <begin position="25"/>
        <end position="44"/>
    </location>
</feature>
<evidence type="ECO:0000256" key="1">
    <source>
        <dbReference type="SAM" id="MobiDB-lite"/>
    </source>
</evidence>
<evidence type="ECO:0000313" key="2">
    <source>
        <dbReference type="EMBL" id="CAI4001377.1"/>
    </source>
</evidence>
<organism evidence="2">
    <name type="scientific">Cladocopium goreaui</name>
    <dbReference type="NCBI Taxonomy" id="2562237"/>
    <lineage>
        <taxon>Eukaryota</taxon>
        <taxon>Sar</taxon>
        <taxon>Alveolata</taxon>
        <taxon>Dinophyceae</taxon>
        <taxon>Suessiales</taxon>
        <taxon>Symbiodiniaceae</taxon>
        <taxon>Cladocopium</taxon>
    </lineage>
</organism>
<dbReference type="Proteomes" id="UP001152797">
    <property type="component" value="Unassembled WGS sequence"/>
</dbReference>
<protein>
    <submittedName>
        <fullName evidence="2">Uncharacterized protein</fullName>
    </submittedName>
</protein>
<dbReference type="EMBL" id="CAMXCT010002924">
    <property type="protein sequence ID" value="CAI4001377.1"/>
    <property type="molecule type" value="Genomic_DNA"/>
</dbReference>
<dbReference type="AlphaFoldDB" id="A0A9P1G8S0"/>
<name>A0A9P1G8S0_9DINO</name>
<evidence type="ECO:0000313" key="4">
    <source>
        <dbReference type="Proteomes" id="UP001152797"/>
    </source>
</evidence>
<keyword evidence="4" id="KW-1185">Reference proteome</keyword>
<gene>
    <name evidence="2" type="ORF">C1SCF055_LOCUS27427</name>
</gene>
<reference evidence="3 4" key="2">
    <citation type="submission" date="2024-05" db="EMBL/GenBank/DDBJ databases">
        <authorList>
            <person name="Chen Y."/>
            <person name="Shah S."/>
            <person name="Dougan E. K."/>
            <person name="Thang M."/>
            <person name="Chan C."/>
        </authorList>
    </citation>
    <scope>NUCLEOTIDE SEQUENCE [LARGE SCALE GENOMIC DNA]</scope>
</reference>
<dbReference type="EMBL" id="CAMXCT020002924">
    <property type="protein sequence ID" value="CAL1154752.1"/>
    <property type="molecule type" value="Genomic_DNA"/>
</dbReference>
<accession>A0A9P1G8S0</accession>
<reference evidence="2" key="1">
    <citation type="submission" date="2022-10" db="EMBL/GenBank/DDBJ databases">
        <authorList>
            <person name="Chen Y."/>
            <person name="Dougan E. K."/>
            <person name="Chan C."/>
            <person name="Rhodes N."/>
            <person name="Thang M."/>
        </authorList>
    </citation>
    <scope>NUCLEOTIDE SEQUENCE</scope>
</reference>
<proteinExistence type="predicted"/>
<comment type="caution">
    <text evidence="2">The sequence shown here is derived from an EMBL/GenBank/DDBJ whole genome shotgun (WGS) entry which is preliminary data.</text>
</comment>
<dbReference type="EMBL" id="CAMXCT030002924">
    <property type="protein sequence ID" value="CAL4788689.1"/>
    <property type="molecule type" value="Genomic_DNA"/>
</dbReference>